<dbReference type="EMBL" id="ONZQ02000011">
    <property type="protein sequence ID" value="SPO04925.1"/>
    <property type="molecule type" value="Genomic_DNA"/>
</dbReference>
<dbReference type="Proteomes" id="UP001187682">
    <property type="component" value="Unassembled WGS sequence"/>
</dbReference>
<evidence type="ECO:0000256" key="1">
    <source>
        <dbReference type="SAM" id="MobiDB-lite"/>
    </source>
</evidence>
<evidence type="ECO:0000256" key="2">
    <source>
        <dbReference type="SAM" id="SignalP"/>
    </source>
</evidence>
<accession>A0AAE8N235</accession>
<evidence type="ECO:0000313" key="4">
    <source>
        <dbReference type="Proteomes" id="UP001187682"/>
    </source>
</evidence>
<protein>
    <recommendedName>
        <fullName evidence="5">WW domain-containing protein</fullName>
    </recommendedName>
</protein>
<organism evidence="3 4">
    <name type="scientific">Cephalotrichum gorgonifer</name>
    <dbReference type="NCBI Taxonomy" id="2041049"/>
    <lineage>
        <taxon>Eukaryota</taxon>
        <taxon>Fungi</taxon>
        <taxon>Dikarya</taxon>
        <taxon>Ascomycota</taxon>
        <taxon>Pezizomycotina</taxon>
        <taxon>Sordariomycetes</taxon>
        <taxon>Hypocreomycetidae</taxon>
        <taxon>Microascales</taxon>
        <taxon>Microascaceae</taxon>
        <taxon>Cephalotrichum</taxon>
    </lineage>
</organism>
<evidence type="ECO:0000313" key="3">
    <source>
        <dbReference type="EMBL" id="SPO04925.1"/>
    </source>
</evidence>
<feature type="compositionally biased region" description="Basic and acidic residues" evidence="1">
    <location>
        <begin position="54"/>
        <end position="75"/>
    </location>
</feature>
<dbReference type="AlphaFoldDB" id="A0AAE8N235"/>
<keyword evidence="4" id="KW-1185">Reference proteome</keyword>
<evidence type="ECO:0008006" key="5">
    <source>
        <dbReference type="Google" id="ProtNLM"/>
    </source>
</evidence>
<keyword evidence="2" id="KW-0732">Signal</keyword>
<name>A0AAE8N235_9PEZI</name>
<feature type="signal peptide" evidence="2">
    <location>
        <begin position="1"/>
        <end position="20"/>
    </location>
</feature>
<feature type="compositionally biased region" description="Low complexity" evidence="1">
    <location>
        <begin position="86"/>
        <end position="98"/>
    </location>
</feature>
<feature type="chain" id="PRO_5042036953" description="WW domain-containing protein" evidence="2">
    <location>
        <begin position="21"/>
        <end position="164"/>
    </location>
</feature>
<sequence>MAQLCFPIPSIRSILVFVWAFICRHWHDEDDYSHKDAAKSSSDTHLTLEVDQERKQLLPPAPERDDPPLQQDADRLQCPAPALKPARGGRASSEAAAADPSLDSGPIDHFADASTDIPIDGYEEREDALMREAAQFWKLCPETHSWYHKDKETGEVIWAPYELD</sequence>
<reference evidence="3" key="1">
    <citation type="submission" date="2018-03" db="EMBL/GenBank/DDBJ databases">
        <authorList>
            <person name="Guldener U."/>
        </authorList>
    </citation>
    <scope>NUCLEOTIDE SEQUENCE</scope>
</reference>
<gene>
    <name evidence="3" type="ORF">DNG_07610</name>
</gene>
<feature type="region of interest" description="Disordered" evidence="1">
    <location>
        <begin position="54"/>
        <end position="114"/>
    </location>
</feature>
<comment type="caution">
    <text evidence="3">The sequence shown here is derived from an EMBL/GenBank/DDBJ whole genome shotgun (WGS) entry which is preliminary data.</text>
</comment>
<proteinExistence type="predicted"/>